<keyword evidence="2" id="KW-0732">Signal</keyword>
<name>A0A9P8VPW9_9PEZI</name>
<sequence length="166" mass="17707">MFAQWLRLATAALALLAGIALAFEMSEESFADELQMGWKMGLRPRQSSENLQFFTGSVGGASAPAISKSSNPDRPFQVEGDTFPDFNTAADRACDTQKNACAEAANNGGSHQVSDCDQQNDKCKSGISTATKTTFDNNNNNGGGNTAQPERALVSSDANFDYFCDV</sequence>
<evidence type="ECO:0000313" key="4">
    <source>
        <dbReference type="Proteomes" id="UP000770015"/>
    </source>
</evidence>
<organism evidence="3 4">
    <name type="scientific">Plectosphaerella plurivora</name>
    <dbReference type="NCBI Taxonomy" id="936078"/>
    <lineage>
        <taxon>Eukaryota</taxon>
        <taxon>Fungi</taxon>
        <taxon>Dikarya</taxon>
        <taxon>Ascomycota</taxon>
        <taxon>Pezizomycotina</taxon>
        <taxon>Sordariomycetes</taxon>
        <taxon>Hypocreomycetidae</taxon>
        <taxon>Glomerellales</taxon>
        <taxon>Plectosphaerellaceae</taxon>
        <taxon>Plectosphaerella</taxon>
    </lineage>
</organism>
<reference evidence="3" key="1">
    <citation type="journal article" date="2021" name="Nat. Commun.">
        <title>Genetic determinants of endophytism in the Arabidopsis root mycobiome.</title>
        <authorList>
            <person name="Mesny F."/>
            <person name="Miyauchi S."/>
            <person name="Thiergart T."/>
            <person name="Pickel B."/>
            <person name="Atanasova L."/>
            <person name="Karlsson M."/>
            <person name="Huettel B."/>
            <person name="Barry K.W."/>
            <person name="Haridas S."/>
            <person name="Chen C."/>
            <person name="Bauer D."/>
            <person name="Andreopoulos W."/>
            <person name="Pangilinan J."/>
            <person name="LaButti K."/>
            <person name="Riley R."/>
            <person name="Lipzen A."/>
            <person name="Clum A."/>
            <person name="Drula E."/>
            <person name="Henrissat B."/>
            <person name="Kohler A."/>
            <person name="Grigoriev I.V."/>
            <person name="Martin F.M."/>
            <person name="Hacquard S."/>
        </authorList>
    </citation>
    <scope>NUCLEOTIDE SEQUENCE</scope>
    <source>
        <strain evidence="3">MPI-SDFR-AT-0117</strain>
    </source>
</reference>
<feature type="chain" id="PRO_5040169897" evidence="2">
    <location>
        <begin position="23"/>
        <end position="166"/>
    </location>
</feature>
<dbReference type="AlphaFoldDB" id="A0A9P8VPW9"/>
<feature type="region of interest" description="Disordered" evidence="1">
    <location>
        <begin position="131"/>
        <end position="151"/>
    </location>
</feature>
<proteinExistence type="predicted"/>
<keyword evidence="4" id="KW-1185">Reference proteome</keyword>
<gene>
    <name evidence="3" type="ORF">F5X68DRAFT_272446</name>
</gene>
<evidence type="ECO:0000313" key="3">
    <source>
        <dbReference type="EMBL" id="KAH6697551.1"/>
    </source>
</evidence>
<protein>
    <submittedName>
        <fullName evidence="3">Uncharacterized protein</fullName>
    </submittedName>
</protein>
<dbReference type="EMBL" id="JAGSXJ010000001">
    <property type="protein sequence ID" value="KAH6697551.1"/>
    <property type="molecule type" value="Genomic_DNA"/>
</dbReference>
<feature type="region of interest" description="Disordered" evidence="1">
    <location>
        <begin position="62"/>
        <end position="82"/>
    </location>
</feature>
<dbReference type="Proteomes" id="UP000770015">
    <property type="component" value="Unassembled WGS sequence"/>
</dbReference>
<feature type="signal peptide" evidence="2">
    <location>
        <begin position="1"/>
        <end position="22"/>
    </location>
</feature>
<evidence type="ECO:0000256" key="1">
    <source>
        <dbReference type="SAM" id="MobiDB-lite"/>
    </source>
</evidence>
<dbReference type="OrthoDB" id="2507450at2759"/>
<comment type="caution">
    <text evidence="3">The sequence shown here is derived from an EMBL/GenBank/DDBJ whole genome shotgun (WGS) entry which is preliminary data.</text>
</comment>
<evidence type="ECO:0000256" key="2">
    <source>
        <dbReference type="SAM" id="SignalP"/>
    </source>
</evidence>
<accession>A0A9P8VPW9</accession>